<name>M6Y649_9LEPT</name>
<dbReference type="EMBL" id="AKXB02000105">
    <property type="protein sequence ID" value="EMO89185.1"/>
    <property type="molecule type" value="Genomic_DNA"/>
</dbReference>
<dbReference type="RefSeq" id="WP_004446187.1">
    <property type="nucleotide sequence ID" value="NZ_AKXB02000105.1"/>
</dbReference>
<proteinExistence type="predicted"/>
<organism evidence="1 2">
    <name type="scientific">Leptospira noguchii str. 2001034031</name>
    <dbReference type="NCBI Taxonomy" id="1193053"/>
    <lineage>
        <taxon>Bacteria</taxon>
        <taxon>Pseudomonadati</taxon>
        <taxon>Spirochaetota</taxon>
        <taxon>Spirochaetia</taxon>
        <taxon>Leptospirales</taxon>
        <taxon>Leptospiraceae</taxon>
        <taxon>Leptospira</taxon>
    </lineage>
</organism>
<sequence>MNSAERSLRIALNSAEHSLWIALNSAEHSLWIALNSAEHSLWIALNSAEHSLWIAFYIKTKEYYYINFPACNSLTRTENPVRPAVAARFAQILSTNSS</sequence>
<evidence type="ECO:0000313" key="1">
    <source>
        <dbReference type="EMBL" id="EMO89185.1"/>
    </source>
</evidence>
<dbReference type="Proteomes" id="UP000012138">
    <property type="component" value="Unassembled WGS sequence"/>
</dbReference>
<protein>
    <submittedName>
        <fullName evidence="1">Uncharacterized protein</fullName>
    </submittedName>
</protein>
<reference evidence="1 2" key="1">
    <citation type="submission" date="2013-01" db="EMBL/GenBank/DDBJ databases">
        <authorList>
            <person name="Harkins D.M."/>
            <person name="Durkin A.S."/>
            <person name="Brinkac L.M."/>
            <person name="Haft D.H."/>
            <person name="Selengut J.D."/>
            <person name="Sanka R."/>
            <person name="DePew J."/>
            <person name="Purushe J."/>
            <person name="Whelen A.C."/>
            <person name="Vinetz J.M."/>
            <person name="Sutton G.G."/>
            <person name="Nierman W.C."/>
            <person name="Fouts D.E."/>
        </authorList>
    </citation>
    <scope>NUCLEOTIDE SEQUENCE [LARGE SCALE GENOMIC DNA]</scope>
    <source>
        <strain evidence="1 2">2001034031</strain>
    </source>
</reference>
<dbReference type="AlphaFoldDB" id="M6Y649"/>
<accession>M6Y649</accession>
<evidence type="ECO:0000313" key="2">
    <source>
        <dbReference type="Proteomes" id="UP000012138"/>
    </source>
</evidence>
<gene>
    <name evidence="1" type="ORF">LEP1GSC024_4635</name>
</gene>
<comment type="caution">
    <text evidence="1">The sequence shown here is derived from an EMBL/GenBank/DDBJ whole genome shotgun (WGS) entry which is preliminary data.</text>
</comment>